<evidence type="ECO:0000256" key="8">
    <source>
        <dbReference type="ARBA" id="ARBA00023136"/>
    </source>
</evidence>
<dbReference type="KEGG" id="abf:AMK58_27720"/>
<comment type="similarity">
    <text evidence="9">Belongs to the binding-protein-dependent transport system permease family.</text>
</comment>
<dbReference type="GO" id="GO:0015833">
    <property type="term" value="P:peptide transport"/>
    <property type="evidence" value="ECO:0007669"/>
    <property type="project" value="UniProtKB-KW"/>
</dbReference>
<dbReference type="SUPFAM" id="SSF161098">
    <property type="entry name" value="MetI-like"/>
    <property type="match status" value="1"/>
</dbReference>
<sequence length="275" mass="27457">MTVTRSPAGRAGLLLAASLAVPLALAVLLLPLDPSTMDLGQAWAGPSADHPLGCDGLGRDVAARLIAGTGTSFAIAGLSLALAVGLGVASGGVAGWIGGRTDAAVLRLADLLHGFPELSLAIVASALLGPGTEAVVLTLALAAWPSQVRWCRALALSNRTAEHVRAATALGAGPLHTVGRHLLPAVAGPVAIRAALSIGPVMVAEATLSGLGLGIQEPSVSLGTLIRDGLTNLRDAPHLIAATTVTVAVIALAVNLLAEGLREGLDPRGAPFRRP</sequence>
<dbReference type="Pfam" id="PF00528">
    <property type="entry name" value="BPD_transp_1"/>
    <property type="match status" value="1"/>
</dbReference>
<keyword evidence="14" id="KW-1185">Reference proteome</keyword>
<feature type="transmembrane region" description="Helical" evidence="9">
    <location>
        <begin position="73"/>
        <end position="97"/>
    </location>
</feature>
<evidence type="ECO:0000256" key="9">
    <source>
        <dbReference type="RuleBase" id="RU363032"/>
    </source>
</evidence>
<comment type="subcellular location">
    <subcellularLocation>
        <location evidence="1 9">Cell membrane</location>
        <topology evidence="1 9">Multi-pass membrane protein</topology>
    </subcellularLocation>
</comment>
<protein>
    <submittedName>
        <fullName evidence="12">ABC transporter permease</fullName>
    </submittedName>
</protein>
<dbReference type="PANTHER" id="PTHR43386">
    <property type="entry name" value="OLIGOPEPTIDE TRANSPORT SYSTEM PERMEASE PROTEIN APPC"/>
    <property type="match status" value="1"/>
</dbReference>
<keyword evidence="5" id="KW-0571">Peptide transport</keyword>
<dbReference type="EMBL" id="CP032343">
    <property type="protein sequence ID" value="QCO13157.1"/>
    <property type="molecule type" value="Genomic_DNA"/>
</dbReference>
<evidence type="ECO:0000256" key="5">
    <source>
        <dbReference type="ARBA" id="ARBA00022856"/>
    </source>
</evidence>
<reference evidence="11 14" key="2">
    <citation type="submission" date="2023-11" db="EMBL/GenBank/DDBJ databases">
        <title>MicrobeMod: A computational toolkit for identifying prokaryotic methylation and restriction-modification with nanopore sequencing.</title>
        <authorList>
            <person name="Crits-Christoph A."/>
            <person name="Kang S.C."/>
            <person name="Lee H."/>
            <person name="Ostrov N."/>
        </authorList>
    </citation>
    <scope>NUCLEOTIDE SEQUENCE [LARGE SCALE GENOMIC DNA]</scope>
    <source>
        <strain evidence="11 14">ATCC 29145</strain>
    </source>
</reference>
<dbReference type="Gene3D" id="1.10.3720.10">
    <property type="entry name" value="MetI-like"/>
    <property type="match status" value="1"/>
</dbReference>
<dbReference type="PROSITE" id="PS50928">
    <property type="entry name" value="ABC_TM1"/>
    <property type="match status" value="1"/>
</dbReference>
<dbReference type="CDD" id="cd06261">
    <property type="entry name" value="TM_PBP2"/>
    <property type="match status" value="1"/>
</dbReference>
<dbReference type="PANTHER" id="PTHR43386:SF1">
    <property type="entry name" value="D,D-DIPEPTIDE TRANSPORT SYSTEM PERMEASE PROTEIN DDPC-RELATED"/>
    <property type="match status" value="1"/>
</dbReference>
<keyword evidence="3" id="KW-1003">Cell membrane</keyword>
<evidence type="ECO:0000313" key="14">
    <source>
        <dbReference type="Proteomes" id="UP001277471"/>
    </source>
</evidence>
<keyword evidence="12" id="KW-0614">Plasmid</keyword>
<dbReference type="AlphaFoldDB" id="A0A0P0EMU3"/>
<dbReference type="InterPro" id="IPR035906">
    <property type="entry name" value="MetI-like_sf"/>
</dbReference>
<evidence type="ECO:0000256" key="1">
    <source>
        <dbReference type="ARBA" id="ARBA00004651"/>
    </source>
</evidence>
<gene>
    <name evidence="12" type="ORF">D3868_29460</name>
    <name evidence="11" type="ORF">SIM66_03770</name>
</gene>
<dbReference type="GeneID" id="56453640"/>
<keyword evidence="4 9" id="KW-0812">Transmembrane</keyword>
<keyword evidence="8 9" id="KW-0472">Membrane</keyword>
<keyword evidence="7 9" id="KW-1133">Transmembrane helix</keyword>
<evidence type="ECO:0000256" key="2">
    <source>
        <dbReference type="ARBA" id="ARBA00022448"/>
    </source>
</evidence>
<keyword evidence="6" id="KW-0653">Protein transport</keyword>
<dbReference type="GO" id="GO:0015031">
    <property type="term" value="P:protein transport"/>
    <property type="evidence" value="ECO:0007669"/>
    <property type="project" value="UniProtKB-KW"/>
</dbReference>
<dbReference type="GO" id="GO:0055085">
    <property type="term" value="P:transmembrane transport"/>
    <property type="evidence" value="ECO:0007669"/>
    <property type="project" value="InterPro"/>
</dbReference>
<evidence type="ECO:0000313" key="12">
    <source>
        <dbReference type="EMBL" id="QCO13157.1"/>
    </source>
</evidence>
<reference evidence="12 13" key="1">
    <citation type="submission" date="2018-09" db="EMBL/GenBank/DDBJ databases">
        <title>Whole genome based analysis of evolution and adaptive divergence in Indian and Brazilian strains of Azospirillum brasilense.</title>
        <authorList>
            <person name="Singh C."/>
            <person name="Tripathi A.K."/>
        </authorList>
    </citation>
    <scope>NUCLEOTIDE SEQUENCE [LARGE SCALE GENOMIC DNA]</scope>
    <source>
        <strain evidence="12 13">MTCC4038</strain>
        <plasmid evidence="12 13">p4</plasmid>
    </source>
</reference>
<dbReference type="InterPro" id="IPR000515">
    <property type="entry name" value="MetI-like"/>
</dbReference>
<dbReference type="Proteomes" id="UP000298774">
    <property type="component" value="Plasmid p4"/>
</dbReference>
<evidence type="ECO:0000313" key="13">
    <source>
        <dbReference type="Proteomes" id="UP000298774"/>
    </source>
</evidence>
<dbReference type="Proteomes" id="UP001277471">
    <property type="component" value="Unassembled WGS sequence"/>
</dbReference>
<evidence type="ECO:0000256" key="4">
    <source>
        <dbReference type="ARBA" id="ARBA00022692"/>
    </source>
</evidence>
<dbReference type="InterPro" id="IPR050366">
    <property type="entry name" value="BP-dependent_transpt_permease"/>
</dbReference>
<evidence type="ECO:0000256" key="3">
    <source>
        <dbReference type="ARBA" id="ARBA00022475"/>
    </source>
</evidence>
<evidence type="ECO:0000256" key="6">
    <source>
        <dbReference type="ARBA" id="ARBA00022927"/>
    </source>
</evidence>
<keyword evidence="2 9" id="KW-0813">Transport</keyword>
<evidence type="ECO:0000259" key="10">
    <source>
        <dbReference type="PROSITE" id="PS50928"/>
    </source>
</evidence>
<dbReference type="RefSeq" id="WP_059399713.1">
    <property type="nucleotide sequence ID" value="NZ_CP012917.1"/>
</dbReference>
<accession>A0A0P0EMU3</accession>
<proteinExistence type="inferred from homology"/>
<dbReference type="EMBL" id="JAWXYC010000002">
    <property type="protein sequence ID" value="MDX5950316.1"/>
    <property type="molecule type" value="Genomic_DNA"/>
</dbReference>
<evidence type="ECO:0000313" key="11">
    <source>
        <dbReference type="EMBL" id="MDX5950316.1"/>
    </source>
</evidence>
<geneLocation type="plasmid" evidence="12 13">
    <name>p4</name>
</geneLocation>
<evidence type="ECO:0000256" key="7">
    <source>
        <dbReference type="ARBA" id="ARBA00022989"/>
    </source>
</evidence>
<name>A0A0P0EMU3_AZOBR</name>
<feature type="transmembrane region" description="Helical" evidence="9">
    <location>
        <begin position="239"/>
        <end position="258"/>
    </location>
</feature>
<feature type="domain" description="ABC transmembrane type-1" evidence="10">
    <location>
        <begin position="69"/>
        <end position="258"/>
    </location>
</feature>
<dbReference type="GO" id="GO:0005886">
    <property type="term" value="C:plasma membrane"/>
    <property type="evidence" value="ECO:0007669"/>
    <property type="project" value="UniProtKB-SubCell"/>
</dbReference>
<organism evidence="12 13">
    <name type="scientific">Azospirillum brasilense</name>
    <dbReference type="NCBI Taxonomy" id="192"/>
    <lineage>
        <taxon>Bacteria</taxon>
        <taxon>Pseudomonadati</taxon>
        <taxon>Pseudomonadota</taxon>
        <taxon>Alphaproteobacteria</taxon>
        <taxon>Rhodospirillales</taxon>
        <taxon>Azospirillaceae</taxon>
        <taxon>Azospirillum</taxon>
    </lineage>
</organism>